<dbReference type="RefSeq" id="WP_258416894.1">
    <property type="nucleotide sequence ID" value="NZ_JAPTNG010000004.1"/>
</dbReference>
<proteinExistence type="predicted"/>
<organism evidence="1 2">
    <name type="scientific">Brevibacillus halotolerans</name>
    <dbReference type="NCBI Taxonomy" id="1507437"/>
    <lineage>
        <taxon>Bacteria</taxon>
        <taxon>Bacillati</taxon>
        <taxon>Bacillota</taxon>
        <taxon>Bacilli</taxon>
        <taxon>Bacillales</taxon>
        <taxon>Paenibacillaceae</taxon>
        <taxon>Brevibacillus</taxon>
    </lineage>
</organism>
<comment type="caution">
    <text evidence="1">The sequence shown here is derived from an EMBL/GenBank/DDBJ whole genome shotgun (WGS) entry which is preliminary data.</text>
</comment>
<evidence type="ECO:0000313" key="1">
    <source>
        <dbReference type="EMBL" id="MCZ0830374.1"/>
    </source>
</evidence>
<dbReference type="EMBL" id="JAPTNG010000004">
    <property type="protein sequence ID" value="MCZ0830374.1"/>
    <property type="molecule type" value="Genomic_DNA"/>
</dbReference>
<evidence type="ECO:0000313" key="2">
    <source>
        <dbReference type="Proteomes" id="UP001067708"/>
    </source>
</evidence>
<gene>
    <name evidence="1" type="ORF">O0535_06120</name>
</gene>
<keyword evidence="2" id="KW-1185">Reference proteome</keyword>
<reference evidence="1" key="1">
    <citation type="submission" date="2022-09" db="EMBL/GenBank/DDBJ databases">
        <title>Genome analysis and characterization of larvicidal activity of Brevibacillus strains.</title>
        <authorList>
            <person name="Patrusheva E.V."/>
            <person name="Izotova A.O."/>
            <person name="Toshchakov S.V."/>
            <person name="Sineoky S.P."/>
        </authorList>
    </citation>
    <scope>NUCLEOTIDE SEQUENCE</scope>
    <source>
        <strain evidence="1">VKPM_B-13244</strain>
    </source>
</reference>
<sequence length="49" mass="5782">MKKSKIHVDTGLQVNWTFGTKVEDKPDTQLHGMKGFLRFVKQINIFYQK</sequence>
<name>A0ABT4HUC2_9BACL</name>
<accession>A0ABT4HUC2</accession>
<protein>
    <recommendedName>
        <fullName evidence="3">Transposase</fullName>
    </recommendedName>
</protein>
<dbReference type="Proteomes" id="UP001067708">
    <property type="component" value="Unassembled WGS sequence"/>
</dbReference>
<evidence type="ECO:0008006" key="3">
    <source>
        <dbReference type="Google" id="ProtNLM"/>
    </source>
</evidence>